<dbReference type="InterPro" id="IPR029045">
    <property type="entry name" value="ClpP/crotonase-like_dom_sf"/>
</dbReference>
<dbReference type="GO" id="GO:0016740">
    <property type="term" value="F:transferase activity"/>
    <property type="evidence" value="ECO:0007669"/>
    <property type="project" value="UniProtKB-KW"/>
</dbReference>
<evidence type="ECO:0000256" key="2">
    <source>
        <dbReference type="ARBA" id="ARBA00013050"/>
    </source>
</evidence>
<evidence type="ECO:0000256" key="4">
    <source>
        <dbReference type="ARBA" id="ARBA00041138"/>
    </source>
</evidence>
<comment type="catalytic activity">
    <reaction evidence="6">
        <text>butanoyl-CoA + hydrogencarbonate + ATP = (2S)-ethylmalonyl-CoA + ADP + phosphate + H(+)</text>
        <dbReference type="Rhea" id="RHEA:59520"/>
        <dbReference type="ChEBI" id="CHEBI:15378"/>
        <dbReference type="ChEBI" id="CHEBI:17544"/>
        <dbReference type="ChEBI" id="CHEBI:30616"/>
        <dbReference type="ChEBI" id="CHEBI:43474"/>
        <dbReference type="ChEBI" id="CHEBI:57371"/>
        <dbReference type="ChEBI" id="CHEBI:60909"/>
        <dbReference type="ChEBI" id="CHEBI:456216"/>
    </reaction>
    <physiologicalReaction direction="left-to-right" evidence="6">
        <dbReference type="Rhea" id="RHEA:59521"/>
    </physiologicalReaction>
</comment>
<dbReference type="GO" id="GO:0005739">
    <property type="term" value="C:mitochondrion"/>
    <property type="evidence" value="ECO:0007669"/>
    <property type="project" value="TreeGrafter"/>
</dbReference>
<protein>
    <recommendedName>
        <fullName evidence="4">Propionyl-CoA carboxylase beta chain, mitochondrial</fullName>
        <ecNumber evidence="2">6.4.1.3</ecNumber>
    </recommendedName>
    <alternativeName>
        <fullName evidence="5">Propanoyl-CoA:carbon dioxide ligase subunit beta</fullName>
    </alternativeName>
</protein>
<dbReference type="SUPFAM" id="SSF52096">
    <property type="entry name" value="ClpP/crotonase"/>
    <property type="match status" value="1"/>
</dbReference>
<comment type="catalytic activity">
    <reaction evidence="7">
        <text>propanoyl-CoA + hydrogencarbonate + ATP = (S)-methylmalonyl-CoA + ADP + phosphate + H(+)</text>
        <dbReference type="Rhea" id="RHEA:23720"/>
        <dbReference type="ChEBI" id="CHEBI:15378"/>
        <dbReference type="ChEBI" id="CHEBI:17544"/>
        <dbReference type="ChEBI" id="CHEBI:30616"/>
        <dbReference type="ChEBI" id="CHEBI:43474"/>
        <dbReference type="ChEBI" id="CHEBI:57327"/>
        <dbReference type="ChEBI" id="CHEBI:57392"/>
        <dbReference type="ChEBI" id="CHEBI:456216"/>
        <dbReference type="EC" id="6.4.1.3"/>
    </reaction>
    <physiologicalReaction direction="left-to-right" evidence="7">
        <dbReference type="Rhea" id="RHEA:23721"/>
    </physiologicalReaction>
</comment>
<evidence type="ECO:0000259" key="9">
    <source>
        <dbReference type="PROSITE" id="PS50980"/>
    </source>
</evidence>
<comment type="pathway">
    <text evidence="1">Metabolic intermediate metabolism; propanoyl-CoA degradation; succinyl-CoA from propanoyl-CoA: step 1/3.</text>
</comment>
<evidence type="ECO:0000256" key="5">
    <source>
        <dbReference type="ARBA" id="ARBA00042797"/>
    </source>
</evidence>
<dbReference type="EMBL" id="CACVKT020005272">
    <property type="protein sequence ID" value="CAC5394308.1"/>
    <property type="molecule type" value="Genomic_DNA"/>
</dbReference>
<evidence type="ECO:0000256" key="8">
    <source>
        <dbReference type="SAM" id="MobiDB-lite"/>
    </source>
</evidence>
<reference evidence="10 11" key="1">
    <citation type="submission" date="2020-06" db="EMBL/GenBank/DDBJ databases">
        <authorList>
            <person name="Li R."/>
            <person name="Bekaert M."/>
        </authorList>
    </citation>
    <scope>NUCLEOTIDE SEQUENCE [LARGE SCALE GENOMIC DNA]</scope>
    <source>
        <strain evidence="11">wild</strain>
    </source>
</reference>
<dbReference type="InterPro" id="IPR011762">
    <property type="entry name" value="COA_CT_N"/>
</dbReference>
<evidence type="ECO:0000256" key="3">
    <source>
        <dbReference type="ARBA" id="ARBA00038567"/>
    </source>
</evidence>
<dbReference type="Proteomes" id="UP000507470">
    <property type="component" value="Unassembled WGS sequence"/>
</dbReference>
<keyword evidence="10" id="KW-0808">Transferase</keyword>
<evidence type="ECO:0000256" key="1">
    <source>
        <dbReference type="ARBA" id="ARBA00005060"/>
    </source>
</evidence>
<proteinExistence type="predicted"/>
<evidence type="ECO:0000256" key="7">
    <source>
        <dbReference type="ARBA" id="ARBA00049495"/>
    </source>
</evidence>
<comment type="subunit">
    <text evidence="3">The holoenzyme is a dodecamer composed of 6 PCCA/alpha subunits and 6 PCCB/beta subunits.</text>
</comment>
<evidence type="ECO:0000313" key="11">
    <source>
        <dbReference type="Proteomes" id="UP000507470"/>
    </source>
</evidence>
<dbReference type="GO" id="GO:0004658">
    <property type="term" value="F:propionyl-CoA carboxylase activity"/>
    <property type="evidence" value="ECO:0007669"/>
    <property type="project" value="UniProtKB-EC"/>
</dbReference>
<dbReference type="InterPro" id="IPR034733">
    <property type="entry name" value="AcCoA_carboxyl_beta"/>
</dbReference>
<dbReference type="PROSITE" id="PS50980">
    <property type="entry name" value="COA_CT_NTER"/>
    <property type="match status" value="1"/>
</dbReference>
<name>A0A6J8CD20_MYTCO</name>
<dbReference type="Pfam" id="PF01039">
    <property type="entry name" value="Carboxyl_trans"/>
    <property type="match status" value="1"/>
</dbReference>
<keyword evidence="11" id="KW-1185">Reference proteome</keyword>
<sequence>MAFVAIRRLQGLIPKYSINLRCHAPIQRAWYSVAAVGSSQHTLSVKNKIDSTKEKALLGGGIKRIEKQHLKGKLTARERVKLLMDAGSFIEYDMYLEHDCADFGMQKEKYPGDSVVTGRGTINGRPCFVFSQDFTVFGGSLSGAHAKKICKIMDQAMLVGAPVIGLNDSGGARIQEGVESLAGYADIFQRNVNASGVIPQLSLIMGPCAGGAVYSPALTDYVFMVKDTSYLFITGPDVVKLPASNLEINKTIGPNKPNNSDNVSAEFTVSSGC</sequence>
<feature type="region of interest" description="Disordered" evidence="8">
    <location>
        <begin position="254"/>
        <end position="273"/>
    </location>
</feature>
<keyword evidence="10" id="KW-0436">Ligase</keyword>
<dbReference type="PANTHER" id="PTHR43842">
    <property type="entry name" value="PROPIONYL-COA CARBOXYLASE BETA CHAIN"/>
    <property type="match status" value="1"/>
</dbReference>
<gene>
    <name evidence="10" type="ORF">MCOR_29065</name>
</gene>
<dbReference type="PANTHER" id="PTHR43842:SF2">
    <property type="entry name" value="PROPIONYL-COA CARBOXYLASE BETA CHAIN, MITOCHONDRIAL"/>
    <property type="match status" value="1"/>
</dbReference>
<feature type="compositionally biased region" description="Polar residues" evidence="8">
    <location>
        <begin position="256"/>
        <end position="273"/>
    </location>
</feature>
<organism evidence="10 11">
    <name type="scientific">Mytilus coruscus</name>
    <name type="common">Sea mussel</name>
    <dbReference type="NCBI Taxonomy" id="42192"/>
    <lineage>
        <taxon>Eukaryota</taxon>
        <taxon>Metazoa</taxon>
        <taxon>Spiralia</taxon>
        <taxon>Lophotrochozoa</taxon>
        <taxon>Mollusca</taxon>
        <taxon>Bivalvia</taxon>
        <taxon>Autobranchia</taxon>
        <taxon>Pteriomorphia</taxon>
        <taxon>Mytilida</taxon>
        <taxon>Mytiloidea</taxon>
        <taxon>Mytilidae</taxon>
        <taxon>Mytilinae</taxon>
        <taxon>Mytilus</taxon>
    </lineage>
</organism>
<dbReference type="AlphaFoldDB" id="A0A6J8CD20"/>
<dbReference type="InterPro" id="IPR051047">
    <property type="entry name" value="AccD/PCCB"/>
</dbReference>
<feature type="domain" description="CoA carboxyltransferase N-terminal" evidence="9">
    <location>
        <begin position="42"/>
        <end position="273"/>
    </location>
</feature>
<evidence type="ECO:0000313" key="10">
    <source>
        <dbReference type="EMBL" id="CAC5394308.1"/>
    </source>
</evidence>
<accession>A0A6J8CD20</accession>
<dbReference type="OrthoDB" id="439921at2759"/>
<evidence type="ECO:0000256" key="6">
    <source>
        <dbReference type="ARBA" id="ARBA00048208"/>
    </source>
</evidence>
<dbReference type="Gene3D" id="3.90.226.10">
    <property type="entry name" value="2-enoyl-CoA Hydratase, Chain A, domain 1"/>
    <property type="match status" value="1"/>
</dbReference>
<dbReference type="EC" id="6.4.1.3" evidence="2"/>